<protein>
    <submittedName>
        <fullName evidence="2">Uncharacterized protein</fullName>
    </submittedName>
</protein>
<name>A0A518D5N1_9BACT</name>
<feature type="compositionally biased region" description="Basic and acidic residues" evidence="1">
    <location>
        <begin position="16"/>
        <end position="47"/>
    </location>
</feature>
<dbReference type="Proteomes" id="UP000317429">
    <property type="component" value="Chromosome"/>
</dbReference>
<dbReference type="KEGG" id="pnd:Pla175_01320"/>
<gene>
    <name evidence="2" type="ORF">Pla175_01320</name>
</gene>
<accession>A0A518D5N1</accession>
<reference evidence="2 3" key="1">
    <citation type="submission" date="2019-02" db="EMBL/GenBank/DDBJ databases">
        <title>Deep-cultivation of Planctomycetes and their phenomic and genomic characterization uncovers novel biology.</title>
        <authorList>
            <person name="Wiegand S."/>
            <person name="Jogler M."/>
            <person name="Boedeker C."/>
            <person name="Pinto D."/>
            <person name="Vollmers J."/>
            <person name="Rivas-Marin E."/>
            <person name="Kohn T."/>
            <person name="Peeters S.H."/>
            <person name="Heuer A."/>
            <person name="Rast P."/>
            <person name="Oberbeckmann S."/>
            <person name="Bunk B."/>
            <person name="Jeske O."/>
            <person name="Meyerdierks A."/>
            <person name="Storesund J.E."/>
            <person name="Kallscheuer N."/>
            <person name="Luecker S."/>
            <person name="Lage O.M."/>
            <person name="Pohl T."/>
            <person name="Merkel B.J."/>
            <person name="Hornburger P."/>
            <person name="Mueller R.-W."/>
            <person name="Bruemmer F."/>
            <person name="Labrenz M."/>
            <person name="Spormann A.M."/>
            <person name="Op den Camp H."/>
            <person name="Overmann J."/>
            <person name="Amann R."/>
            <person name="Jetten M.S.M."/>
            <person name="Mascher T."/>
            <person name="Medema M.H."/>
            <person name="Devos D.P."/>
            <person name="Kaster A.-K."/>
            <person name="Ovreas L."/>
            <person name="Rohde M."/>
            <person name="Galperin M.Y."/>
            <person name="Jogler C."/>
        </authorList>
    </citation>
    <scope>NUCLEOTIDE SEQUENCE [LARGE SCALE GENOMIC DNA]</scope>
    <source>
        <strain evidence="2 3">Pla175</strain>
    </source>
</reference>
<sequence>MSLRPGATPIGDCLYEEPRPAARRDDERRRLRLRERSRSSSERRRFRSADLRPARRVEIAGCPRRPIIDRRVVGHQAFGLARRGRVHARKFAVARSPERPFVLVRFAAVGTRIGDEHAPDQSVGRADLQGAVQVAEDQWNLFCGQPSRFSGPRWFASRLWGLRRGHLPPPARTVRQGGQPFASHSSSPLIDQRRSRPNRVGCGASPASTQRRKLSLETSYRVAHPPIGT</sequence>
<dbReference type="AlphaFoldDB" id="A0A518D5N1"/>
<evidence type="ECO:0000256" key="1">
    <source>
        <dbReference type="SAM" id="MobiDB-lite"/>
    </source>
</evidence>
<proteinExistence type="predicted"/>
<keyword evidence="3" id="KW-1185">Reference proteome</keyword>
<dbReference type="EMBL" id="CP036291">
    <property type="protein sequence ID" value="QDU86781.1"/>
    <property type="molecule type" value="Genomic_DNA"/>
</dbReference>
<evidence type="ECO:0000313" key="2">
    <source>
        <dbReference type="EMBL" id="QDU86781.1"/>
    </source>
</evidence>
<feature type="region of interest" description="Disordered" evidence="1">
    <location>
        <begin position="168"/>
        <end position="215"/>
    </location>
</feature>
<organism evidence="2 3">
    <name type="scientific">Pirellulimonas nuda</name>
    <dbReference type="NCBI Taxonomy" id="2528009"/>
    <lineage>
        <taxon>Bacteria</taxon>
        <taxon>Pseudomonadati</taxon>
        <taxon>Planctomycetota</taxon>
        <taxon>Planctomycetia</taxon>
        <taxon>Pirellulales</taxon>
        <taxon>Lacipirellulaceae</taxon>
        <taxon>Pirellulimonas</taxon>
    </lineage>
</organism>
<evidence type="ECO:0000313" key="3">
    <source>
        <dbReference type="Proteomes" id="UP000317429"/>
    </source>
</evidence>
<feature type="region of interest" description="Disordered" evidence="1">
    <location>
        <begin position="1"/>
        <end position="47"/>
    </location>
</feature>